<feature type="non-terminal residue" evidence="1">
    <location>
        <position position="85"/>
    </location>
</feature>
<sequence>GSYKDFINLRFDIEFNSDVTLEQIAYIVGEHNSIEEKNGIRYKEDKIDYVIEDLDDNKKYDSDASISSLSSNDSETTKRRKKGKT</sequence>
<evidence type="ECO:0000313" key="2">
    <source>
        <dbReference type="Proteomes" id="UP000789920"/>
    </source>
</evidence>
<accession>A0ACA9RYS2</accession>
<comment type="caution">
    <text evidence="1">The sequence shown here is derived from an EMBL/GenBank/DDBJ whole genome shotgun (WGS) entry which is preliminary data.</text>
</comment>
<gene>
    <name evidence="1" type="ORF">RPERSI_LOCUS24412</name>
</gene>
<dbReference type="Proteomes" id="UP000789920">
    <property type="component" value="Unassembled WGS sequence"/>
</dbReference>
<keyword evidence="2" id="KW-1185">Reference proteome</keyword>
<organism evidence="1 2">
    <name type="scientific">Racocetra persica</name>
    <dbReference type="NCBI Taxonomy" id="160502"/>
    <lineage>
        <taxon>Eukaryota</taxon>
        <taxon>Fungi</taxon>
        <taxon>Fungi incertae sedis</taxon>
        <taxon>Mucoromycota</taxon>
        <taxon>Glomeromycotina</taxon>
        <taxon>Glomeromycetes</taxon>
        <taxon>Diversisporales</taxon>
        <taxon>Gigasporaceae</taxon>
        <taxon>Racocetra</taxon>
    </lineage>
</organism>
<reference evidence="1" key="1">
    <citation type="submission" date="2021-06" db="EMBL/GenBank/DDBJ databases">
        <authorList>
            <person name="Kallberg Y."/>
            <person name="Tangrot J."/>
            <person name="Rosling A."/>
        </authorList>
    </citation>
    <scope>NUCLEOTIDE SEQUENCE</scope>
    <source>
        <strain evidence="1">MA461A</strain>
    </source>
</reference>
<dbReference type="EMBL" id="CAJVQC010078324">
    <property type="protein sequence ID" value="CAG8816245.1"/>
    <property type="molecule type" value="Genomic_DNA"/>
</dbReference>
<name>A0ACA9RYS2_9GLOM</name>
<feature type="non-terminal residue" evidence="1">
    <location>
        <position position="1"/>
    </location>
</feature>
<evidence type="ECO:0000313" key="1">
    <source>
        <dbReference type="EMBL" id="CAG8816245.1"/>
    </source>
</evidence>
<proteinExistence type="predicted"/>
<protein>
    <submittedName>
        <fullName evidence="1">21151_t:CDS:1</fullName>
    </submittedName>
</protein>